<dbReference type="PANTHER" id="PTHR21621:SF4">
    <property type="entry name" value="GLUTATHIONE SYNTHETASE"/>
    <property type="match status" value="1"/>
</dbReference>
<comment type="cofactor">
    <cofactor evidence="2">
        <name>Mg(2+)</name>
        <dbReference type="ChEBI" id="CHEBI:18420"/>
    </cofactor>
</comment>
<dbReference type="AlphaFoldDB" id="A0A368L0M5"/>
<comment type="pathway">
    <text evidence="10">Sulfur metabolism; glutathione biosynthesis; glutathione from L-cysteine and L-glutamate: step 2/2.</text>
</comment>
<evidence type="ECO:0000256" key="9">
    <source>
        <dbReference type="ARBA" id="ARBA00023211"/>
    </source>
</evidence>
<dbReference type="Proteomes" id="UP000252357">
    <property type="component" value="Unassembled WGS sequence"/>
</dbReference>
<comment type="cofactor">
    <cofactor evidence="1">
        <name>Mn(2+)</name>
        <dbReference type="ChEBI" id="CHEBI:29035"/>
    </cofactor>
</comment>
<evidence type="ECO:0000256" key="4">
    <source>
        <dbReference type="ARBA" id="ARBA00022684"/>
    </source>
</evidence>
<dbReference type="InterPro" id="IPR013815">
    <property type="entry name" value="ATP_grasp_subdomain_1"/>
</dbReference>
<dbReference type="GO" id="GO:0005524">
    <property type="term" value="F:ATP binding"/>
    <property type="evidence" value="ECO:0007669"/>
    <property type="project" value="UniProtKB-UniRule"/>
</dbReference>
<dbReference type="Gene3D" id="3.30.470.20">
    <property type="entry name" value="ATP-grasp fold, B domain"/>
    <property type="match status" value="1"/>
</dbReference>
<comment type="catalytic activity">
    <reaction evidence="10">
        <text>gamma-L-glutamyl-L-cysteine + glycine + ATP = glutathione + ADP + phosphate + H(+)</text>
        <dbReference type="Rhea" id="RHEA:13557"/>
        <dbReference type="ChEBI" id="CHEBI:15378"/>
        <dbReference type="ChEBI" id="CHEBI:30616"/>
        <dbReference type="ChEBI" id="CHEBI:43474"/>
        <dbReference type="ChEBI" id="CHEBI:57305"/>
        <dbReference type="ChEBI" id="CHEBI:57925"/>
        <dbReference type="ChEBI" id="CHEBI:58173"/>
        <dbReference type="ChEBI" id="CHEBI:456216"/>
        <dbReference type="EC" id="6.3.2.3"/>
    </reaction>
</comment>
<dbReference type="InterPro" id="IPR004215">
    <property type="entry name" value="GSHS_N"/>
</dbReference>
<keyword evidence="4 10" id="KW-0317">Glutathione biosynthesis</keyword>
<dbReference type="GO" id="GO:0005737">
    <property type="term" value="C:cytoplasm"/>
    <property type="evidence" value="ECO:0007669"/>
    <property type="project" value="TreeGrafter"/>
</dbReference>
<evidence type="ECO:0000313" key="12">
    <source>
        <dbReference type="EMBL" id="RCS57108.1"/>
    </source>
</evidence>
<dbReference type="InterPro" id="IPR011761">
    <property type="entry name" value="ATP-grasp"/>
</dbReference>
<keyword evidence="8" id="KW-0460">Magnesium</keyword>
<evidence type="ECO:0000256" key="6">
    <source>
        <dbReference type="ARBA" id="ARBA00022741"/>
    </source>
</evidence>
<dbReference type="RefSeq" id="WP_114403250.1">
    <property type="nucleotide sequence ID" value="NZ_QPGB01000004.1"/>
</dbReference>
<feature type="domain" description="ATP-grasp" evidence="11">
    <location>
        <begin position="123"/>
        <end position="308"/>
    </location>
</feature>
<keyword evidence="9" id="KW-0464">Manganese</keyword>
<dbReference type="EMBL" id="QPGB01000004">
    <property type="protein sequence ID" value="RCS57108.1"/>
    <property type="molecule type" value="Genomic_DNA"/>
</dbReference>
<organism evidence="12 13">
    <name type="scientific">Parvibium lacunae</name>
    <dbReference type="NCBI Taxonomy" id="1888893"/>
    <lineage>
        <taxon>Bacteria</taxon>
        <taxon>Pseudomonadati</taxon>
        <taxon>Pseudomonadota</taxon>
        <taxon>Betaproteobacteria</taxon>
        <taxon>Burkholderiales</taxon>
        <taxon>Alcaligenaceae</taxon>
        <taxon>Parvibium</taxon>
    </lineage>
</organism>
<accession>A0A368L0M5</accession>
<evidence type="ECO:0000256" key="1">
    <source>
        <dbReference type="ARBA" id="ARBA00001936"/>
    </source>
</evidence>
<keyword evidence="5" id="KW-0479">Metal-binding</keyword>
<keyword evidence="7 10" id="KW-0067">ATP-binding</keyword>
<dbReference type="PANTHER" id="PTHR21621">
    <property type="entry name" value="RIBOSOMAL PROTEIN S6 MODIFICATION PROTEIN"/>
    <property type="match status" value="1"/>
</dbReference>
<dbReference type="InterPro" id="IPR004218">
    <property type="entry name" value="GSHS_ATP-bd"/>
</dbReference>
<dbReference type="InterPro" id="IPR016185">
    <property type="entry name" value="PreATP-grasp_dom_sf"/>
</dbReference>
<evidence type="ECO:0000256" key="5">
    <source>
        <dbReference type="ARBA" id="ARBA00022723"/>
    </source>
</evidence>
<dbReference type="Gene3D" id="3.40.50.20">
    <property type="match status" value="1"/>
</dbReference>
<dbReference type="PROSITE" id="PS50975">
    <property type="entry name" value="ATP_GRASP"/>
    <property type="match status" value="1"/>
</dbReference>
<dbReference type="NCBIfam" id="TIGR01380">
    <property type="entry name" value="glut_syn"/>
    <property type="match status" value="1"/>
</dbReference>
<evidence type="ECO:0000313" key="13">
    <source>
        <dbReference type="Proteomes" id="UP000252357"/>
    </source>
</evidence>
<keyword evidence="6 10" id="KW-0547">Nucleotide-binding</keyword>
<reference evidence="12 13" key="1">
    <citation type="journal article" date="2018" name="Int. J. Syst. Evol. Microbiol.">
        <title>Parvibium lacunae gen. nov., sp. nov., a new member of the family Alcaligenaceae isolated from a freshwater pond.</title>
        <authorList>
            <person name="Chen W.M."/>
            <person name="Xie P.B."/>
            <person name="Hsu M.Y."/>
            <person name="Sheu S.Y."/>
        </authorList>
    </citation>
    <scope>NUCLEOTIDE SEQUENCE [LARGE SCALE GENOMIC DNA]</scope>
    <source>
        <strain evidence="12 13">KMB9</strain>
    </source>
</reference>
<dbReference type="NCBIfam" id="NF003573">
    <property type="entry name" value="PRK05246.1"/>
    <property type="match status" value="1"/>
</dbReference>
<dbReference type="Pfam" id="PF02951">
    <property type="entry name" value="GSH-S_N"/>
    <property type="match status" value="1"/>
</dbReference>
<dbReference type="InterPro" id="IPR006284">
    <property type="entry name" value="Glut_synth_pro"/>
</dbReference>
<dbReference type="GO" id="GO:0046872">
    <property type="term" value="F:metal ion binding"/>
    <property type="evidence" value="ECO:0007669"/>
    <property type="project" value="UniProtKB-KW"/>
</dbReference>
<evidence type="ECO:0000256" key="3">
    <source>
        <dbReference type="ARBA" id="ARBA00022598"/>
    </source>
</evidence>
<dbReference type="OrthoDB" id="9785415at2"/>
<evidence type="ECO:0000256" key="10">
    <source>
        <dbReference type="HAMAP-Rule" id="MF_00162"/>
    </source>
</evidence>
<evidence type="ECO:0000256" key="8">
    <source>
        <dbReference type="ARBA" id="ARBA00022842"/>
    </source>
</evidence>
<dbReference type="HAMAP" id="MF_00162">
    <property type="entry name" value="GSH_S"/>
    <property type="match status" value="1"/>
</dbReference>
<evidence type="ECO:0000256" key="2">
    <source>
        <dbReference type="ARBA" id="ARBA00001946"/>
    </source>
</evidence>
<evidence type="ECO:0000256" key="7">
    <source>
        <dbReference type="ARBA" id="ARBA00022840"/>
    </source>
</evidence>
<comment type="similarity">
    <text evidence="10">Belongs to the prokaryotic GSH synthase family.</text>
</comment>
<comment type="caution">
    <text evidence="12">The sequence shown here is derived from an EMBL/GenBank/DDBJ whole genome shotgun (WGS) entry which is preliminary data.</text>
</comment>
<dbReference type="Pfam" id="PF02955">
    <property type="entry name" value="GSH-S_ATP"/>
    <property type="match status" value="1"/>
</dbReference>
<dbReference type="SUPFAM" id="SSF56059">
    <property type="entry name" value="Glutathione synthetase ATP-binding domain-like"/>
    <property type="match status" value="1"/>
</dbReference>
<evidence type="ECO:0000259" key="11">
    <source>
        <dbReference type="PROSITE" id="PS50975"/>
    </source>
</evidence>
<sequence>MDLLFIIDPLPSLKIYKDSSYAMMREAAQRGHQLHIAYLEDLAVQQGQVVARATPLALQEGPDWYHCGAATHRTLASFDAVLMRKDPPFDLEYLYATHLLQQAVQAGAKVWNDPQALRDHNEKLAILTFPQFTAPTLVAKSATTLKAFIAEQEEVVLKPLDGMGGSGIFRVRVNDPNLSVILETMTRQGQQTIMAQRYLPQIEAGDKRILLIAGKPVPYCLARIPAPGETRGNLAAGGTGRAQALSASDLEIANTLGPILWARGLFLVGLDVIGTHLTEINVTSPTCFQEITQQTGFNVAQHFIEALELV</sequence>
<dbReference type="SUPFAM" id="SSF52440">
    <property type="entry name" value="PreATP-grasp domain"/>
    <property type="match status" value="1"/>
</dbReference>
<name>A0A368L0M5_9BURK</name>
<keyword evidence="3 10" id="KW-0436">Ligase</keyword>
<dbReference type="UniPathway" id="UPA00142">
    <property type="reaction ID" value="UER00210"/>
</dbReference>
<dbReference type="FunFam" id="3.30.1490.20:FF:000009">
    <property type="entry name" value="Glutathione synthetase"/>
    <property type="match status" value="1"/>
</dbReference>
<proteinExistence type="inferred from homology"/>
<protein>
    <recommendedName>
        <fullName evidence="10">Glutathione synthetase</fullName>
        <ecNumber evidence="10">6.3.2.3</ecNumber>
    </recommendedName>
    <alternativeName>
        <fullName evidence="10">GSH synthetase</fullName>
        <shortName evidence="10">GSH-S</shortName>
        <shortName evidence="10">GSHase</shortName>
    </alternativeName>
    <alternativeName>
        <fullName evidence="10">Glutathione synthase</fullName>
    </alternativeName>
</protein>
<dbReference type="Gene3D" id="3.30.1490.20">
    <property type="entry name" value="ATP-grasp fold, A domain"/>
    <property type="match status" value="1"/>
</dbReference>
<gene>
    <name evidence="10" type="primary">gshB</name>
    <name evidence="12" type="ORF">DU000_09910</name>
</gene>
<dbReference type="EC" id="6.3.2.3" evidence="10"/>
<dbReference type="GO" id="GO:0004363">
    <property type="term" value="F:glutathione synthase activity"/>
    <property type="evidence" value="ECO:0007669"/>
    <property type="project" value="UniProtKB-UniRule"/>
</dbReference>
<keyword evidence="13" id="KW-1185">Reference proteome</keyword>